<comment type="caution">
    <text evidence="1">The sequence shown here is derived from an EMBL/GenBank/DDBJ whole genome shotgun (WGS) entry which is preliminary data.</text>
</comment>
<name>A0A2T5LWU3_9EURO</name>
<evidence type="ECO:0000313" key="1">
    <source>
        <dbReference type="EMBL" id="PTU20751.1"/>
    </source>
</evidence>
<dbReference type="GeneID" id="63816817"/>
<dbReference type="OrthoDB" id="4343623at2759"/>
<organism evidence="1 2">
    <name type="scientific">Aspergillus ochraceoroseus IBT 24754</name>
    <dbReference type="NCBI Taxonomy" id="1392256"/>
    <lineage>
        <taxon>Eukaryota</taxon>
        <taxon>Fungi</taxon>
        <taxon>Dikarya</taxon>
        <taxon>Ascomycota</taxon>
        <taxon>Pezizomycotina</taxon>
        <taxon>Eurotiomycetes</taxon>
        <taxon>Eurotiomycetidae</taxon>
        <taxon>Eurotiales</taxon>
        <taxon>Aspergillaceae</taxon>
        <taxon>Aspergillus</taxon>
        <taxon>Aspergillus subgen. Nidulantes</taxon>
    </lineage>
</organism>
<dbReference type="Proteomes" id="UP000244073">
    <property type="component" value="Unassembled WGS sequence"/>
</dbReference>
<dbReference type="AlphaFoldDB" id="A0A2T5LWU3"/>
<accession>A0A2T5LWU3</accession>
<dbReference type="RefSeq" id="XP_040752143.1">
    <property type="nucleotide sequence ID" value="XM_040899935.1"/>
</dbReference>
<sequence length="74" mass="8472">MAEPKKTPQGATSSDWTQGLWNPIRSYLTAEPKSADLKATDRYRPGPMESEQIDHLDKEKIAEYLQEKHRSSAR</sequence>
<gene>
    <name evidence="1" type="ORF">P175DRAFT_0532107</name>
</gene>
<protein>
    <submittedName>
        <fullName evidence="1">Uncharacterized protein</fullName>
    </submittedName>
</protein>
<reference evidence="1 2" key="1">
    <citation type="journal article" date="2018" name="Proc. Natl. Acad. Sci. U.S.A.">
        <title>Linking secondary metabolites to gene clusters through genome sequencing of six diverse Aspergillus species.</title>
        <authorList>
            <person name="Kaerboelling I."/>
            <person name="Vesth T.C."/>
            <person name="Frisvad J.C."/>
            <person name="Nybo J.L."/>
            <person name="Theobald S."/>
            <person name="Kuo A."/>
            <person name="Bowyer P."/>
            <person name="Matsuda Y."/>
            <person name="Mondo S."/>
            <person name="Lyhne E.K."/>
            <person name="Kogle M.E."/>
            <person name="Clum A."/>
            <person name="Lipzen A."/>
            <person name="Salamov A."/>
            <person name="Ngan C.Y."/>
            <person name="Daum C."/>
            <person name="Chiniquy J."/>
            <person name="Barry K."/>
            <person name="LaButti K."/>
            <person name="Haridas S."/>
            <person name="Simmons B.A."/>
            <person name="Magnuson J.K."/>
            <person name="Mortensen U.H."/>
            <person name="Larsen T.O."/>
            <person name="Grigoriev I.V."/>
            <person name="Baker S.E."/>
            <person name="Andersen M.R."/>
        </authorList>
    </citation>
    <scope>NUCLEOTIDE SEQUENCE [LARGE SCALE GENOMIC DNA]</scope>
    <source>
        <strain evidence="1 2">IBT 24754</strain>
    </source>
</reference>
<evidence type="ECO:0000313" key="2">
    <source>
        <dbReference type="Proteomes" id="UP000244073"/>
    </source>
</evidence>
<proteinExistence type="predicted"/>
<dbReference type="VEuPathDB" id="FungiDB:P175DRAFT_0532107"/>
<dbReference type="EMBL" id="MSFN02000004">
    <property type="protein sequence ID" value="PTU20751.1"/>
    <property type="molecule type" value="Genomic_DNA"/>
</dbReference>